<feature type="domain" description="DUF2087" evidence="1">
    <location>
        <begin position="110"/>
        <end position="179"/>
    </location>
</feature>
<dbReference type="OrthoDB" id="529288at2"/>
<proteinExistence type="predicted"/>
<organism evidence="2 3">
    <name type="scientific">Streptomyces globosus</name>
    <dbReference type="NCBI Taxonomy" id="68209"/>
    <lineage>
        <taxon>Bacteria</taxon>
        <taxon>Bacillati</taxon>
        <taxon>Actinomycetota</taxon>
        <taxon>Actinomycetes</taxon>
        <taxon>Kitasatosporales</taxon>
        <taxon>Streptomycetaceae</taxon>
        <taxon>Streptomyces</taxon>
    </lineage>
</organism>
<name>A0A344UAU4_9ACTN</name>
<geneLocation type="plasmid" evidence="2 3">
    <name>unnamed2</name>
</geneLocation>
<evidence type="ECO:0000313" key="2">
    <source>
        <dbReference type="EMBL" id="AXE28015.1"/>
    </source>
</evidence>
<evidence type="ECO:0000313" key="3">
    <source>
        <dbReference type="Proteomes" id="UP000252004"/>
    </source>
</evidence>
<sequence>MRNTAMTPDEFTLAMADPTLRRVFSAVALGSATSSEILTAAGLDTPVAAKAIGQLTRTGLLVPEGRGRLVVNEGALEEAGRAAAHRREEEAAAAQPDARLRGFVRDRVLVALPEEADQAARHTVLRHVAEATFTPGEEYDERTVTDRLEPWCESGVLDTVSLRRALVDVGVLRREAGLYGLTAATA</sequence>
<dbReference type="InterPro" id="IPR036390">
    <property type="entry name" value="WH_DNA-bd_sf"/>
</dbReference>
<dbReference type="SUPFAM" id="SSF46785">
    <property type="entry name" value="Winged helix' DNA-binding domain"/>
    <property type="match status" value="1"/>
</dbReference>
<dbReference type="InterPro" id="IPR018656">
    <property type="entry name" value="DUF2087"/>
</dbReference>
<keyword evidence="2" id="KW-0614">Plasmid</keyword>
<dbReference type="Proteomes" id="UP000252004">
    <property type="component" value="Plasmid unnamed2"/>
</dbReference>
<protein>
    <submittedName>
        <fullName evidence="2">ArsR family transcriptional regulator</fullName>
    </submittedName>
</protein>
<reference evidence="2 3" key="1">
    <citation type="submission" date="2018-01" db="EMBL/GenBank/DDBJ databases">
        <title>Draft genome Sequence of streptomyces globosus LZH-48.</title>
        <authorList>
            <person name="Ran K."/>
            <person name="Li Z."/>
            <person name="Wei S."/>
            <person name="Dong R."/>
        </authorList>
    </citation>
    <scope>NUCLEOTIDE SEQUENCE [LARGE SCALE GENOMIC DNA]</scope>
    <source>
        <strain evidence="2 3">LZH-48</strain>
        <plasmid evidence="2 3">unnamed2</plasmid>
    </source>
</reference>
<keyword evidence="3" id="KW-1185">Reference proteome</keyword>
<dbReference type="AlphaFoldDB" id="A0A344UAU4"/>
<accession>A0A344UAU4</accession>
<dbReference type="EMBL" id="CP030864">
    <property type="protein sequence ID" value="AXE28015.1"/>
    <property type="molecule type" value="Genomic_DNA"/>
</dbReference>
<dbReference type="Pfam" id="PF09860">
    <property type="entry name" value="DUF2087"/>
    <property type="match status" value="1"/>
</dbReference>
<gene>
    <name evidence="2" type="ORF">C0216_31410</name>
</gene>
<dbReference type="KEGG" id="sgz:C0216_31410"/>
<evidence type="ECO:0000259" key="1">
    <source>
        <dbReference type="Pfam" id="PF09860"/>
    </source>
</evidence>